<comment type="subcellular location">
    <subcellularLocation>
        <location evidence="1">Nucleus</location>
    </subcellularLocation>
</comment>
<feature type="compositionally biased region" description="Basic and acidic residues" evidence="6">
    <location>
        <begin position="144"/>
        <end position="157"/>
    </location>
</feature>
<keyword evidence="8" id="KW-1185">Reference proteome</keyword>
<dbReference type="GO" id="GO:0005737">
    <property type="term" value="C:cytoplasm"/>
    <property type="evidence" value="ECO:0007669"/>
    <property type="project" value="TreeGrafter"/>
</dbReference>
<feature type="region of interest" description="Disordered" evidence="6">
    <location>
        <begin position="135"/>
        <end position="157"/>
    </location>
</feature>
<keyword evidence="3" id="KW-0808">Transferase</keyword>
<reference evidence="7" key="1">
    <citation type="submission" date="2021-03" db="EMBL/GenBank/DDBJ databases">
        <authorList>
            <person name="Bekaert M."/>
        </authorList>
    </citation>
    <scope>NUCLEOTIDE SEQUENCE</scope>
</reference>
<dbReference type="Proteomes" id="UP000683360">
    <property type="component" value="Unassembled WGS sequence"/>
</dbReference>
<evidence type="ECO:0000256" key="6">
    <source>
        <dbReference type="SAM" id="MobiDB-lite"/>
    </source>
</evidence>
<keyword evidence="4" id="KW-0520">NAD</keyword>
<keyword evidence="5" id="KW-0539">Nucleus</keyword>
<accession>A0A8S3T7D9</accession>
<feature type="region of interest" description="Disordered" evidence="6">
    <location>
        <begin position="14"/>
        <end position="33"/>
    </location>
</feature>
<dbReference type="OrthoDB" id="411019at2759"/>
<protein>
    <recommendedName>
        <fullName evidence="9">Poly [ADP-ribose] polymerase</fullName>
    </recommendedName>
</protein>
<evidence type="ECO:0000313" key="8">
    <source>
        <dbReference type="Proteomes" id="UP000683360"/>
    </source>
</evidence>
<keyword evidence="2" id="KW-0328">Glycosyltransferase</keyword>
<dbReference type="GO" id="GO:0003714">
    <property type="term" value="F:transcription corepressor activity"/>
    <property type="evidence" value="ECO:0007669"/>
    <property type="project" value="TreeGrafter"/>
</dbReference>
<comment type="caution">
    <text evidence="7">The sequence shown here is derived from an EMBL/GenBank/DDBJ whole genome shotgun (WGS) entry which is preliminary data.</text>
</comment>
<dbReference type="GO" id="GO:0005634">
    <property type="term" value="C:nucleus"/>
    <property type="evidence" value="ECO:0007669"/>
    <property type="project" value="UniProtKB-SubCell"/>
</dbReference>
<dbReference type="InterPro" id="IPR043472">
    <property type="entry name" value="Macro_dom-like"/>
</dbReference>
<evidence type="ECO:0000256" key="4">
    <source>
        <dbReference type="ARBA" id="ARBA00023027"/>
    </source>
</evidence>
<evidence type="ECO:0000256" key="2">
    <source>
        <dbReference type="ARBA" id="ARBA00022676"/>
    </source>
</evidence>
<dbReference type="EMBL" id="CAJPWZ010002027">
    <property type="protein sequence ID" value="CAG2229501.1"/>
    <property type="molecule type" value="Genomic_DNA"/>
</dbReference>
<proteinExistence type="predicted"/>
<evidence type="ECO:0000256" key="3">
    <source>
        <dbReference type="ARBA" id="ARBA00022679"/>
    </source>
</evidence>
<evidence type="ECO:0000256" key="5">
    <source>
        <dbReference type="ARBA" id="ARBA00023242"/>
    </source>
</evidence>
<evidence type="ECO:0008006" key="9">
    <source>
        <dbReference type="Google" id="ProtNLM"/>
    </source>
</evidence>
<evidence type="ECO:0000313" key="7">
    <source>
        <dbReference type="EMBL" id="CAG2229501.1"/>
    </source>
</evidence>
<dbReference type="Gene3D" id="3.40.220.10">
    <property type="entry name" value="Leucine Aminopeptidase, subunit E, domain 1"/>
    <property type="match status" value="1"/>
</dbReference>
<dbReference type="InterPro" id="IPR052056">
    <property type="entry name" value="Mono-ARTD/PARP"/>
</dbReference>
<sequence>MSYFIFHQRAEKPDLQRRNTTPDPGGARPKQPQQDGHVVLYKAVRDCLRQCSIRNHDCVAFSAVGTGQLLKYPVHEVVNCLVSEAKVTAQRSKCITELGNEDICVSLKECYIFTKMGLFEIYRLEKLSESVIYDRHKHGSSPSDSKEAVGPKDGSDKPKLTVQAISVELFAVSKAEGEKIRKTLSTEIKDTFLNEDSIKNDKIKSLSTSTWKKIIAAKKGHVWIERDNDRLTIKGEKDTVSKTKTEILEILLDVKTVSPSGRNDNHQNGQKAGGPHDYWFSKCDDANVPSYWKHFQGNIRQAAENVKGFFTGDKAKKVTIERDENMFKYIEQLVMKTWDNTKVGQGADAKNLNHSRIQVTKIQRIENYGLFDKYLTTKKKFYRHLAQGRKYAALEHVTGGGKKLSSGPILTAQHSKKAGLDLASHANECYLFHGT</sequence>
<evidence type="ECO:0000256" key="1">
    <source>
        <dbReference type="ARBA" id="ARBA00004123"/>
    </source>
</evidence>
<gene>
    <name evidence="7" type="ORF">MEDL_42394</name>
</gene>
<dbReference type="AlphaFoldDB" id="A0A8S3T7D9"/>
<organism evidence="7 8">
    <name type="scientific">Mytilus edulis</name>
    <name type="common">Blue mussel</name>
    <dbReference type="NCBI Taxonomy" id="6550"/>
    <lineage>
        <taxon>Eukaryota</taxon>
        <taxon>Metazoa</taxon>
        <taxon>Spiralia</taxon>
        <taxon>Lophotrochozoa</taxon>
        <taxon>Mollusca</taxon>
        <taxon>Bivalvia</taxon>
        <taxon>Autobranchia</taxon>
        <taxon>Pteriomorphia</taxon>
        <taxon>Mytilida</taxon>
        <taxon>Mytiloidea</taxon>
        <taxon>Mytilidae</taxon>
        <taxon>Mytilinae</taxon>
        <taxon>Mytilus</taxon>
    </lineage>
</organism>
<dbReference type="GO" id="GO:0010629">
    <property type="term" value="P:negative regulation of gene expression"/>
    <property type="evidence" value="ECO:0007669"/>
    <property type="project" value="TreeGrafter"/>
</dbReference>
<dbReference type="PANTHER" id="PTHR14453:SF67">
    <property type="entry name" value="POLY [ADP-RIBOSE] POLYMERASE"/>
    <property type="match status" value="1"/>
</dbReference>
<name>A0A8S3T7D9_MYTED</name>
<dbReference type="SUPFAM" id="SSF52949">
    <property type="entry name" value="Macro domain-like"/>
    <property type="match status" value="1"/>
</dbReference>
<dbReference type="PANTHER" id="PTHR14453">
    <property type="entry name" value="PARP/ZINC FINGER CCCH TYPE DOMAIN CONTAINING PROTEIN"/>
    <property type="match status" value="1"/>
</dbReference>
<dbReference type="GO" id="GO:0016757">
    <property type="term" value="F:glycosyltransferase activity"/>
    <property type="evidence" value="ECO:0007669"/>
    <property type="project" value="UniProtKB-KW"/>
</dbReference>
<dbReference type="Gene3D" id="3.90.228.10">
    <property type="match status" value="1"/>
</dbReference>